<name>A0ABV7V2Q0_9SPHN</name>
<reference evidence="2" key="1">
    <citation type="journal article" date="2019" name="Int. J. Syst. Evol. Microbiol.">
        <title>The Global Catalogue of Microorganisms (GCM) 10K type strain sequencing project: providing services to taxonomists for standard genome sequencing and annotation.</title>
        <authorList>
            <consortium name="The Broad Institute Genomics Platform"/>
            <consortium name="The Broad Institute Genome Sequencing Center for Infectious Disease"/>
            <person name="Wu L."/>
            <person name="Ma J."/>
        </authorList>
    </citation>
    <scope>NUCLEOTIDE SEQUENCE [LARGE SCALE GENOMIC DNA]</scope>
    <source>
        <strain evidence="2">KCTC 42224</strain>
    </source>
</reference>
<accession>A0ABV7V2Q0</accession>
<proteinExistence type="predicted"/>
<comment type="caution">
    <text evidence="1">The sequence shown here is derived from an EMBL/GenBank/DDBJ whole genome shotgun (WGS) entry which is preliminary data.</text>
</comment>
<dbReference type="Proteomes" id="UP001595683">
    <property type="component" value="Unassembled WGS sequence"/>
</dbReference>
<dbReference type="EMBL" id="JBHRYE010000011">
    <property type="protein sequence ID" value="MFC3671257.1"/>
    <property type="molecule type" value="Genomic_DNA"/>
</dbReference>
<sequence length="218" mass="23185">MLLTNAPASPDKVVPPHPAIAAAPCQAVLARIHQPTVQLALWQRPRPLALAWLDGVDLGEIDDIDDWIEAPFRTQDLGERLRAAGFAAAPATVALAVEIARQMRGFAALTDSPRLRLRLDVVDTDACRRFHMDYVSVRLIMPLVGPGTQWTLAPGGAEAPIGQMQPGQVGLFKGRLAVAEPAVLHRSPPIAGTGQRRLLLVLDPCDGAGADQASGRAA</sequence>
<evidence type="ECO:0000313" key="2">
    <source>
        <dbReference type="Proteomes" id="UP001595683"/>
    </source>
</evidence>
<gene>
    <name evidence="1" type="ORF">ACFOOT_07465</name>
</gene>
<dbReference type="RefSeq" id="WP_191322523.1">
    <property type="nucleotide sequence ID" value="NZ_BMZP01000001.1"/>
</dbReference>
<keyword evidence="2" id="KW-1185">Reference proteome</keyword>
<dbReference type="Pfam" id="PF08856">
    <property type="entry name" value="DUF1826"/>
    <property type="match status" value="1"/>
</dbReference>
<evidence type="ECO:0000313" key="1">
    <source>
        <dbReference type="EMBL" id="MFC3671257.1"/>
    </source>
</evidence>
<protein>
    <submittedName>
        <fullName evidence="1">DUF1826 domain-containing protein</fullName>
    </submittedName>
</protein>
<organism evidence="1 2">
    <name type="scientific">Novosphingobium pokkalii</name>
    <dbReference type="NCBI Taxonomy" id="1770194"/>
    <lineage>
        <taxon>Bacteria</taxon>
        <taxon>Pseudomonadati</taxon>
        <taxon>Pseudomonadota</taxon>
        <taxon>Alphaproteobacteria</taxon>
        <taxon>Sphingomonadales</taxon>
        <taxon>Sphingomonadaceae</taxon>
        <taxon>Novosphingobium</taxon>
    </lineage>
</organism>
<dbReference type="InterPro" id="IPR014955">
    <property type="entry name" value="DUF1826"/>
</dbReference>